<dbReference type="AlphaFoldDB" id="A0A5S6Q6X8"/>
<keyword evidence="2" id="KW-1185">Reference proteome</keyword>
<reference evidence="3" key="1">
    <citation type="submission" date="2019-12" db="UniProtKB">
        <authorList>
            <consortium name="WormBaseParasite"/>
        </authorList>
    </citation>
    <scope>IDENTIFICATION</scope>
</reference>
<protein>
    <submittedName>
        <fullName evidence="3">Uncharacterized protein</fullName>
    </submittedName>
</protein>
<evidence type="ECO:0000313" key="3">
    <source>
        <dbReference type="WBParaSite" id="TMUE_1000002910.1"/>
    </source>
</evidence>
<name>A0A5S6Q6X8_TRIMR</name>
<dbReference type="WBParaSite" id="TMUE_1000002910.1">
    <property type="protein sequence ID" value="TMUE_1000002910.1"/>
    <property type="gene ID" value="WBGene00293895"/>
</dbReference>
<organism evidence="2 3">
    <name type="scientific">Trichuris muris</name>
    <name type="common">Mouse whipworm</name>
    <dbReference type="NCBI Taxonomy" id="70415"/>
    <lineage>
        <taxon>Eukaryota</taxon>
        <taxon>Metazoa</taxon>
        <taxon>Ecdysozoa</taxon>
        <taxon>Nematoda</taxon>
        <taxon>Enoplea</taxon>
        <taxon>Dorylaimia</taxon>
        <taxon>Trichinellida</taxon>
        <taxon>Trichuridae</taxon>
        <taxon>Trichuris</taxon>
    </lineage>
</organism>
<evidence type="ECO:0000313" key="2">
    <source>
        <dbReference type="Proteomes" id="UP000046395"/>
    </source>
</evidence>
<proteinExistence type="predicted"/>
<feature type="region of interest" description="Disordered" evidence="1">
    <location>
        <begin position="181"/>
        <end position="204"/>
    </location>
</feature>
<evidence type="ECO:0000256" key="1">
    <source>
        <dbReference type="SAM" id="MobiDB-lite"/>
    </source>
</evidence>
<accession>A0A5S6Q6X8</accession>
<dbReference type="Proteomes" id="UP000046395">
    <property type="component" value="Unassembled WGS sequence"/>
</dbReference>
<feature type="region of interest" description="Disordered" evidence="1">
    <location>
        <begin position="1"/>
        <end position="58"/>
    </location>
</feature>
<sequence>MRRIAAASWPATKNALRKRGRKFPSCNPTGDRGKNRHPSGAPGNGALRGGMPTPPAERVWSHRETLARSIGGIPPVATNRMPPAKLVIYSTQRDGASTVCSGCFLNNAVATALFWWGAQQRRDKTKLITRGGREDEQEETWAGDKLLNTAGTAEDHGCGVQRDRLHRSGCSPETDIRKAFSTYHGQSEARRRTIRAAVGRSSDA</sequence>